<keyword evidence="2" id="KW-0560">Oxidoreductase</keyword>
<accession>A0A1Z5I913</accession>
<dbReference type="AlphaFoldDB" id="A0A1Z5I913"/>
<dbReference type="SUPFAM" id="SSF51735">
    <property type="entry name" value="NAD(P)-binding Rossmann-fold domains"/>
    <property type="match status" value="1"/>
</dbReference>
<dbReference type="PANTHER" id="PTHR44169:SF6">
    <property type="entry name" value="NADPH-DEPENDENT 1-ACYLDIHYDROXYACETONE PHOSPHATE REDUCTASE"/>
    <property type="match status" value="1"/>
</dbReference>
<protein>
    <submittedName>
        <fullName evidence="3">Short chain dehydrogenase</fullName>
    </submittedName>
</protein>
<evidence type="ECO:0000313" key="4">
    <source>
        <dbReference type="Proteomes" id="UP000198374"/>
    </source>
</evidence>
<dbReference type="Gene3D" id="3.40.50.720">
    <property type="entry name" value="NAD(P)-binding Rossmann-like Domain"/>
    <property type="match status" value="1"/>
</dbReference>
<dbReference type="GO" id="GO:0016491">
    <property type="term" value="F:oxidoreductase activity"/>
    <property type="evidence" value="ECO:0007669"/>
    <property type="project" value="UniProtKB-KW"/>
</dbReference>
<comment type="caution">
    <text evidence="3">The sequence shown here is derived from an EMBL/GenBank/DDBJ whole genome shotgun (WGS) entry which is preliminary data.</text>
</comment>
<gene>
    <name evidence="3" type="ORF">IWT30_00091</name>
</gene>
<keyword evidence="4" id="KW-1185">Reference proteome</keyword>
<dbReference type="InterPro" id="IPR002347">
    <property type="entry name" value="SDR_fam"/>
</dbReference>
<sequence>MTKRVILITGASSGMGYAATELFAKHGWHVYAGARRVEKIPTGPSIQPLHLDVTDADSRQQFVEDALADGLRIDVLLNNAGYGEFGPIEEVGLDKVHKQLETNLVGASELTKLVLPQMRQQGSGRIINNSSIGGDVYSPLGGWYYVTKRGLNVWSDVLDTEIRQFGLRSIIIEPGGTESSWLDIAMSNALDNLTAGSPYTPLAEGTRKLLGGMLKTAEATSEDLAKVFYRAATERHPKRRYYFGLTDRMLARFARNHPGMFHEGMSLIVGRLTRNKS</sequence>
<comment type="similarity">
    <text evidence="1">Belongs to the short-chain dehydrogenases/reductases (SDR) family.</text>
</comment>
<dbReference type="CDD" id="cd05374">
    <property type="entry name" value="17beta-HSD-like_SDR_c"/>
    <property type="match status" value="1"/>
</dbReference>
<dbReference type="Proteomes" id="UP000198374">
    <property type="component" value="Unassembled WGS sequence"/>
</dbReference>
<dbReference type="OrthoDB" id="9775296at2"/>
<reference evidence="3 4" key="1">
    <citation type="submission" date="2015-11" db="EMBL/GenBank/DDBJ databases">
        <title>Draft genome sequences of new species of the genus Lactobacillus isolated from orchardgrass silage.</title>
        <authorList>
            <person name="Tohno M."/>
            <person name="Tanizawa Y."/>
            <person name="Arita M."/>
        </authorList>
    </citation>
    <scope>NUCLEOTIDE SEQUENCE [LARGE SCALE GENOMIC DNA]</scope>
    <source>
        <strain evidence="3 4">IWT30</strain>
    </source>
</reference>
<evidence type="ECO:0000256" key="2">
    <source>
        <dbReference type="ARBA" id="ARBA00023002"/>
    </source>
</evidence>
<evidence type="ECO:0000313" key="3">
    <source>
        <dbReference type="EMBL" id="GAW98148.1"/>
    </source>
</evidence>
<dbReference type="RefSeq" id="WP_089107989.1">
    <property type="nucleotide sequence ID" value="NZ_BCMF01000001.1"/>
</dbReference>
<dbReference type="InterPro" id="IPR036291">
    <property type="entry name" value="NAD(P)-bd_dom_sf"/>
</dbReference>
<name>A0A1Z5I913_9LACO</name>
<evidence type="ECO:0000256" key="1">
    <source>
        <dbReference type="ARBA" id="ARBA00006484"/>
    </source>
</evidence>
<dbReference type="PANTHER" id="PTHR44169">
    <property type="entry name" value="NADPH-DEPENDENT 1-ACYLDIHYDROXYACETONE PHOSPHATE REDUCTASE"/>
    <property type="match status" value="1"/>
</dbReference>
<dbReference type="PRINTS" id="PR00081">
    <property type="entry name" value="GDHRDH"/>
</dbReference>
<dbReference type="EMBL" id="BCMF01000001">
    <property type="protein sequence ID" value="GAW98148.1"/>
    <property type="molecule type" value="Genomic_DNA"/>
</dbReference>
<proteinExistence type="inferred from homology"/>
<dbReference type="Pfam" id="PF00106">
    <property type="entry name" value="adh_short"/>
    <property type="match status" value="1"/>
</dbReference>
<organism evidence="3 4">
    <name type="scientific">Secundilactobacillus mixtipabuli</name>
    <dbReference type="NCBI Taxonomy" id="1435342"/>
    <lineage>
        <taxon>Bacteria</taxon>
        <taxon>Bacillati</taxon>
        <taxon>Bacillota</taxon>
        <taxon>Bacilli</taxon>
        <taxon>Lactobacillales</taxon>
        <taxon>Lactobacillaceae</taxon>
        <taxon>Secundilactobacillus</taxon>
    </lineage>
</organism>